<gene>
    <name evidence="2" type="ORF">GcC1_014034</name>
</gene>
<dbReference type="EMBL" id="MCBR01001469">
    <property type="protein sequence ID" value="RKF82473.1"/>
    <property type="molecule type" value="Genomic_DNA"/>
</dbReference>
<dbReference type="OrthoDB" id="2422440at2759"/>
<dbReference type="Pfam" id="PF08731">
    <property type="entry name" value="AFT"/>
    <property type="match status" value="1"/>
</dbReference>
<feature type="non-terminal residue" evidence="2">
    <location>
        <position position="1"/>
    </location>
</feature>
<name>A0A420J6Q7_9PEZI</name>
<dbReference type="GO" id="GO:0010106">
    <property type="term" value="P:cellular response to iron ion starvation"/>
    <property type="evidence" value="ECO:0007669"/>
    <property type="project" value="InterPro"/>
</dbReference>
<dbReference type="AlphaFoldDB" id="A0A420J6Q7"/>
<protein>
    <recommendedName>
        <fullName evidence="4">FAR1 domain-containing protein</fullName>
    </recommendedName>
</protein>
<accession>A0A420J6Q7</accession>
<reference evidence="2 3" key="1">
    <citation type="journal article" date="2018" name="BMC Genomics">
        <title>Comparative genome analyses reveal sequence features reflecting distinct modes of host-adaptation between dicot and monocot powdery mildew.</title>
        <authorList>
            <person name="Wu Y."/>
            <person name="Ma X."/>
            <person name="Pan Z."/>
            <person name="Kale S.D."/>
            <person name="Song Y."/>
            <person name="King H."/>
            <person name="Zhang Q."/>
            <person name="Presley C."/>
            <person name="Deng X."/>
            <person name="Wei C.I."/>
            <person name="Xiao S."/>
        </authorList>
    </citation>
    <scope>NUCLEOTIDE SEQUENCE [LARGE SCALE GENOMIC DNA]</scope>
    <source>
        <strain evidence="2">UCSC1</strain>
    </source>
</reference>
<feature type="non-terminal residue" evidence="2">
    <location>
        <position position="134"/>
    </location>
</feature>
<feature type="region of interest" description="Disordered" evidence="1">
    <location>
        <begin position="30"/>
        <end position="54"/>
    </location>
</feature>
<evidence type="ECO:0000256" key="1">
    <source>
        <dbReference type="SAM" id="MobiDB-lite"/>
    </source>
</evidence>
<organism evidence="2 3">
    <name type="scientific">Golovinomyces cichoracearum</name>
    <dbReference type="NCBI Taxonomy" id="62708"/>
    <lineage>
        <taxon>Eukaryota</taxon>
        <taxon>Fungi</taxon>
        <taxon>Dikarya</taxon>
        <taxon>Ascomycota</taxon>
        <taxon>Pezizomycotina</taxon>
        <taxon>Leotiomycetes</taxon>
        <taxon>Erysiphales</taxon>
        <taxon>Erysiphaceae</taxon>
        <taxon>Golovinomyces</taxon>
    </lineage>
</organism>
<dbReference type="GO" id="GO:0000981">
    <property type="term" value="F:DNA-binding transcription factor activity, RNA polymerase II-specific"/>
    <property type="evidence" value="ECO:0007669"/>
    <property type="project" value="InterPro"/>
</dbReference>
<dbReference type="InterPro" id="IPR014842">
    <property type="entry name" value="AFT"/>
</dbReference>
<proteinExistence type="predicted"/>
<evidence type="ECO:0008006" key="4">
    <source>
        <dbReference type="Google" id="ProtNLM"/>
    </source>
</evidence>
<comment type="caution">
    <text evidence="2">The sequence shown here is derived from an EMBL/GenBank/DDBJ whole genome shotgun (WGS) entry which is preliminary data.</text>
</comment>
<feature type="compositionally biased region" description="Basic and acidic residues" evidence="1">
    <location>
        <begin position="31"/>
        <end position="45"/>
    </location>
</feature>
<sequence length="134" mass="15376">GIPAPIETGRGQFLHVIGVEKHKRTVLTCDRSGKAQERKNQDLHESKRRKTKSRACECPFRIKAQELQLESNSCWAGRIMHEWHNHPATLETTSHPSHRRGALTNEAEIFISRRNMDISGTTTVQWLVNTLQQQ</sequence>
<dbReference type="GO" id="GO:0045944">
    <property type="term" value="P:positive regulation of transcription by RNA polymerase II"/>
    <property type="evidence" value="ECO:0007669"/>
    <property type="project" value="InterPro"/>
</dbReference>
<evidence type="ECO:0000313" key="3">
    <source>
        <dbReference type="Proteomes" id="UP000285405"/>
    </source>
</evidence>
<dbReference type="Proteomes" id="UP000285405">
    <property type="component" value="Unassembled WGS sequence"/>
</dbReference>
<evidence type="ECO:0000313" key="2">
    <source>
        <dbReference type="EMBL" id="RKF82473.1"/>
    </source>
</evidence>